<comment type="subunit">
    <text evidence="5">Homohexamer.</text>
</comment>
<feature type="binding site" evidence="5">
    <location>
        <position position="55"/>
    </location>
    <ligand>
        <name>ATP</name>
        <dbReference type="ChEBI" id="CHEBI:30616"/>
    </ligand>
</feature>
<comment type="activity regulation">
    <text evidence="5">Inhibited by UTP.</text>
</comment>
<feature type="binding site" evidence="5">
    <location>
        <begin position="12"/>
        <end position="15"/>
    </location>
    <ligand>
        <name>ATP</name>
        <dbReference type="ChEBI" id="CHEBI:30616"/>
    </ligand>
</feature>
<evidence type="ECO:0000256" key="1">
    <source>
        <dbReference type="ARBA" id="ARBA00022679"/>
    </source>
</evidence>
<dbReference type="InterPro" id="IPR015963">
    <property type="entry name" value="Uridylate_kinase_bac"/>
</dbReference>
<comment type="function">
    <text evidence="5">Catalyzes the reversible phosphorylation of UMP to UDP.</text>
</comment>
<feature type="binding site" evidence="5">
    <location>
        <position position="54"/>
    </location>
    <ligand>
        <name>UMP</name>
        <dbReference type="ChEBI" id="CHEBI:57865"/>
    </ligand>
</feature>
<sequence>MSRPRFNRILLKLSGEVLMGDGRVSIDPETTARVAQEIADARAMGHELCVVVGGGNIFRGLAAAAKGIERTTADYMGMLATVMNALAVQNALEQIGVDTRVQSAIPMASVCEPYIRRRAERHLEKGRIVIFAAGVGSPFFTTDTGAALRAAEMKCDALFKGTSVDGVYDADPKKVPGARRYDQVSFNTVLADDLKVMDASAVALCRDNDIPIVVFNIREQGNLARVLAGEGVATVVGNLKQDEGLEHRRRSSDAMVEIEPKTLTEQE</sequence>
<dbReference type="Proteomes" id="UP000776276">
    <property type="component" value="Unassembled WGS sequence"/>
</dbReference>
<name>A0ABS6BD85_9SPHN</name>
<gene>
    <name evidence="5 8" type="primary">pyrH</name>
    <name evidence="8" type="ORF">KOF26_00225</name>
</gene>
<evidence type="ECO:0000259" key="7">
    <source>
        <dbReference type="Pfam" id="PF00696"/>
    </source>
</evidence>
<keyword evidence="5" id="KW-0963">Cytoplasm</keyword>
<comment type="subcellular location">
    <subcellularLocation>
        <location evidence="5">Cytoplasm</location>
    </subcellularLocation>
</comment>
<keyword evidence="1 5" id="KW-0808">Transferase</keyword>
<feature type="binding site" evidence="5">
    <location>
        <position position="171"/>
    </location>
    <ligand>
        <name>ATP</name>
        <dbReference type="ChEBI" id="CHEBI:30616"/>
    </ligand>
</feature>
<dbReference type="InterPro" id="IPR011817">
    <property type="entry name" value="Uridylate_kinase"/>
</dbReference>
<evidence type="ECO:0000256" key="3">
    <source>
        <dbReference type="ARBA" id="ARBA00022777"/>
    </source>
</evidence>
<feature type="binding site" evidence="5">
    <location>
        <position position="59"/>
    </location>
    <ligand>
        <name>ATP</name>
        <dbReference type="ChEBI" id="CHEBI:30616"/>
    </ligand>
</feature>
<evidence type="ECO:0000256" key="6">
    <source>
        <dbReference type="SAM" id="MobiDB-lite"/>
    </source>
</evidence>
<keyword evidence="3 5" id="KW-0418">Kinase</keyword>
<feature type="binding site" evidence="5">
    <location>
        <position position="162"/>
    </location>
    <ligand>
        <name>ATP</name>
        <dbReference type="ChEBI" id="CHEBI:30616"/>
    </ligand>
</feature>
<dbReference type="NCBIfam" id="TIGR02075">
    <property type="entry name" value="pyrH_bact"/>
    <property type="match status" value="1"/>
</dbReference>
<feature type="binding site" evidence="5">
    <location>
        <begin position="135"/>
        <end position="142"/>
    </location>
    <ligand>
        <name>UMP</name>
        <dbReference type="ChEBI" id="CHEBI:57865"/>
    </ligand>
</feature>
<dbReference type="PANTHER" id="PTHR42833">
    <property type="entry name" value="URIDYLATE KINASE"/>
    <property type="match status" value="1"/>
</dbReference>
<evidence type="ECO:0000313" key="8">
    <source>
        <dbReference type="EMBL" id="MBU3076278.1"/>
    </source>
</evidence>
<keyword evidence="4 5" id="KW-0067">ATP-binding</keyword>
<dbReference type="InterPro" id="IPR001048">
    <property type="entry name" value="Asp/Glu/Uridylate_kinase"/>
</dbReference>
<protein>
    <recommendedName>
        <fullName evidence="5">Uridylate kinase</fullName>
        <shortName evidence="5">UK</shortName>
        <ecNumber evidence="5">2.7.4.22</ecNumber>
    </recommendedName>
    <alternativeName>
        <fullName evidence="5">Uridine monophosphate kinase</fullName>
        <shortName evidence="5">UMP kinase</shortName>
        <shortName evidence="5">UMPK</shortName>
    </alternativeName>
</protein>
<dbReference type="PANTHER" id="PTHR42833:SF4">
    <property type="entry name" value="URIDYLATE KINASE PUMPKIN, CHLOROPLASTIC"/>
    <property type="match status" value="1"/>
</dbReference>
<feature type="binding site" evidence="5">
    <location>
        <position position="74"/>
    </location>
    <ligand>
        <name>UMP</name>
        <dbReference type="ChEBI" id="CHEBI:57865"/>
    </ligand>
</feature>
<evidence type="ECO:0000256" key="4">
    <source>
        <dbReference type="ARBA" id="ARBA00022840"/>
    </source>
</evidence>
<comment type="catalytic activity">
    <reaction evidence="5">
        <text>UMP + ATP = UDP + ADP</text>
        <dbReference type="Rhea" id="RHEA:24400"/>
        <dbReference type="ChEBI" id="CHEBI:30616"/>
        <dbReference type="ChEBI" id="CHEBI:57865"/>
        <dbReference type="ChEBI" id="CHEBI:58223"/>
        <dbReference type="ChEBI" id="CHEBI:456216"/>
        <dbReference type="EC" id="2.7.4.22"/>
    </reaction>
</comment>
<feature type="binding site" evidence="5">
    <location>
        <position position="168"/>
    </location>
    <ligand>
        <name>ATP</name>
        <dbReference type="ChEBI" id="CHEBI:30616"/>
    </ligand>
</feature>
<organism evidence="8 9">
    <name type="scientific">Sphingomonas quercus</name>
    <dbReference type="NCBI Taxonomy" id="2842451"/>
    <lineage>
        <taxon>Bacteria</taxon>
        <taxon>Pseudomonadati</taxon>
        <taxon>Pseudomonadota</taxon>
        <taxon>Alphaproteobacteria</taxon>
        <taxon>Sphingomonadales</taxon>
        <taxon>Sphingomonadaceae</taxon>
        <taxon>Sphingomonas</taxon>
    </lineage>
</organism>
<evidence type="ECO:0000256" key="5">
    <source>
        <dbReference type="HAMAP-Rule" id="MF_01220"/>
    </source>
</evidence>
<dbReference type="CDD" id="cd04254">
    <property type="entry name" value="AAK_UMPK-PyrH-Ec"/>
    <property type="match status" value="1"/>
</dbReference>
<feature type="domain" description="Aspartate/glutamate/uridylate kinase" evidence="7">
    <location>
        <begin position="7"/>
        <end position="216"/>
    </location>
</feature>
<comment type="pathway">
    <text evidence="5">Pyrimidine metabolism; CTP biosynthesis via de novo pathway; UDP from UMP (UMPK route): step 1/1.</text>
</comment>
<keyword evidence="5" id="KW-0665">Pyrimidine biosynthesis</keyword>
<dbReference type="PIRSF" id="PIRSF005650">
    <property type="entry name" value="Uridylate_kin"/>
    <property type="match status" value="1"/>
</dbReference>
<feature type="region of interest" description="Disordered" evidence="6">
    <location>
        <begin position="244"/>
        <end position="267"/>
    </location>
</feature>
<dbReference type="EMBL" id="JAHKRT010000001">
    <property type="protein sequence ID" value="MBU3076278.1"/>
    <property type="molecule type" value="Genomic_DNA"/>
</dbReference>
<keyword evidence="9" id="KW-1185">Reference proteome</keyword>
<accession>A0ABS6BD85</accession>
<comment type="similarity">
    <text evidence="5">Belongs to the UMP kinase family.</text>
</comment>
<reference evidence="8 9" key="1">
    <citation type="submission" date="2021-06" db="EMBL/GenBank/DDBJ databases">
        <title>Sphingomonas sp. XMGL2, whole genome shotgun sequencing project.</title>
        <authorList>
            <person name="Zhao G."/>
            <person name="Shen L."/>
        </authorList>
    </citation>
    <scope>NUCLEOTIDE SEQUENCE [LARGE SCALE GENOMIC DNA]</scope>
    <source>
        <strain evidence="8 9">XMGL2</strain>
    </source>
</reference>
<dbReference type="EC" id="2.7.4.22" evidence="5"/>
<dbReference type="HAMAP" id="MF_01220_B">
    <property type="entry name" value="PyrH_B"/>
    <property type="match status" value="1"/>
</dbReference>
<comment type="caution">
    <text evidence="8">The sequence shown here is derived from an EMBL/GenBank/DDBJ whole genome shotgun (WGS) entry which is preliminary data.</text>
</comment>
<dbReference type="Pfam" id="PF00696">
    <property type="entry name" value="AA_kinase"/>
    <property type="match status" value="1"/>
</dbReference>
<keyword evidence="2 5" id="KW-0547">Nucleotide-binding</keyword>
<proteinExistence type="inferred from homology"/>
<feature type="compositionally biased region" description="Basic and acidic residues" evidence="6">
    <location>
        <begin position="258"/>
        <end position="267"/>
    </location>
</feature>
<comment type="caution">
    <text evidence="5">Lacks conserved residue(s) required for the propagation of feature annotation.</text>
</comment>
<evidence type="ECO:0000256" key="2">
    <source>
        <dbReference type="ARBA" id="ARBA00022741"/>
    </source>
</evidence>
<evidence type="ECO:0000313" key="9">
    <source>
        <dbReference type="Proteomes" id="UP000776276"/>
    </source>
</evidence>
<dbReference type="GO" id="GO:0033862">
    <property type="term" value="F:UMP kinase activity"/>
    <property type="evidence" value="ECO:0007669"/>
    <property type="project" value="UniProtKB-EC"/>
</dbReference>